<gene>
    <name evidence="5" type="primary">cdhR_1</name>
    <name evidence="5" type="ORF">RTCCBAU85039_0937</name>
    <name evidence="6" type="ORF">SAMN05216228_1002116</name>
</gene>
<dbReference type="InterPro" id="IPR052158">
    <property type="entry name" value="INH-QAR"/>
</dbReference>
<dbReference type="InterPro" id="IPR018062">
    <property type="entry name" value="HTH_AraC-typ_CS"/>
</dbReference>
<reference evidence="6 8" key="2">
    <citation type="submission" date="2016-10" db="EMBL/GenBank/DDBJ databases">
        <authorList>
            <person name="Varghese N."/>
            <person name="Submissions S."/>
        </authorList>
    </citation>
    <scope>NUCLEOTIDE SEQUENCE [LARGE SCALE GENOMIC DNA]</scope>
    <source>
        <strain evidence="6 8">CGMCC 1.7071</strain>
    </source>
</reference>
<dbReference type="AlphaFoldDB" id="A0A1H8DM25"/>
<dbReference type="PANTHER" id="PTHR43130">
    <property type="entry name" value="ARAC-FAMILY TRANSCRIPTIONAL REGULATOR"/>
    <property type="match status" value="1"/>
</dbReference>
<dbReference type="CDD" id="cd03138">
    <property type="entry name" value="GATase1_AraC_2"/>
    <property type="match status" value="1"/>
</dbReference>
<proteinExistence type="predicted"/>
<dbReference type="InterPro" id="IPR002818">
    <property type="entry name" value="DJ-1/PfpI"/>
</dbReference>
<dbReference type="SMART" id="SM00342">
    <property type="entry name" value="HTH_ARAC"/>
    <property type="match status" value="1"/>
</dbReference>
<dbReference type="Pfam" id="PF12833">
    <property type="entry name" value="HTH_18"/>
    <property type="match status" value="1"/>
</dbReference>
<keyword evidence="8" id="KW-1185">Reference proteome</keyword>
<dbReference type="Proteomes" id="UP000198939">
    <property type="component" value="Unassembled WGS sequence"/>
</dbReference>
<evidence type="ECO:0000313" key="6">
    <source>
        <dbReference type="EMBL" id="SEN08381.1"/>
    </source>
</evidence>
<feature type="domain" description="HTH araC/xylS-type" evidence="4">
    <location>
        <begin position="224"/>
        <end position="322"/>
    </location>
</feature>
<reference evidence="7" key="3">
    <citation type="submission" date="2016-10" db="EMBL/GenBank/DDBJ databases">
        <authorList>
            <person name="Wibberg D."/>
        </authorList>
    </citation>
    <scope>NUCLEOTIDE SEQUENCE [LARGE SCALE GENOMIC DNA]</scope>
</reference>
<sequence length="329" mass="36263">MSQTGLPAEIGILLYPNVQLAAVYGLTDLFNLANRFATARQSSGSPVLRVSHWRGEEVSAAVERVFDTAPGTPPGSPTVLILPPSFGEPMTSEEAAPLARWLCERHAEGTTLSSVCIGAFLLAETGLLAHRMATTHWACAELLAQRFPEVRVDTDKLIIDDGDVITAGGLMAWTDLGLKLVDRLLGSTIMLETARYLLADPPGRQQRCYSSFSPRLHHGDEQILKVQHWLHASGAREVTLAAMAERARLEERTFLRRFRKATGLRPTEYCQHLRVAKAREMLEFSNRTVEQTAVAAGYEDTGAFRKVFQKITGLSPGDYRSRFGLSGRT</sequence>
<dbReference type="PROSITE" id="PS01124">
    <property type="entry name" value="HTH_ARAC_FAMILY_2"/>
    <property type="match status" value="1"/>
</dbReference>
<dbReference type="STRING" id="501024.RTCCBAU85039_0937"/>
<evidence type="ECO:0000313" key="5">
    <source>
        <dbReference type="EMBL" id="SEH52776.1"/>
    </source>
</evidence>
<dbReference type="SUPFAM" id="SSF46689">
    <property type="entry name" value="Homeodomain-like"/>
    <property type="match status" value="2"/>
</dbReference>
<keyword evidence="3" id="KW-0804">Transcription</keyword>
<name>A0A1H8DM25_9HYPH</name>
<evidence type="ECO:0000256" key="3">
    <source>
        <dbReference type="ARBA" id="ARBA00023163"/>
    </source>
</evidence>
<dbReference type="EMBL" id="FOCV01000002">
    <property type="protein sequence ID" value="SEN08381.1"/>
    <property type="molecule type" value="Genomic_DNA"/>
</dbReference>
<organism evidence="5 7">
    <name type="scientific">Rhizobium tibeticum</name>
    <dbReference type="NCBI Taxonomy" id="501024"/>
    <lineage>
        <taxon>Bacteria</taxon>
        <taxon>Pseudomonadati</taxon>
        <taxon>Pseudomonadota</taxon>
        <taxon>Alphaproteobacteria</taxon>
        <taxon>Hyphomicrobiales</taxon>
        <taxon>Rhizobiaceae</taxon>
        <taxon>Rhizobium/Agrobacterium group</taxon>
        <taxon>Rhizobium</taxon>
    </lineage>
</organism>
<accession>A0A1H8DM25</accession>
<dbReference type="RefSeq" id="WP_072371378.1">
    <property type="nucleotide sequence ID" value="NZ_FNXB01000004.1"/>
</dbReference>
<dbReference type="Proteomes" id="UP000183063">
    <property type="component" value="Unassembled WGS sequence"/>
</dbReference>
<keyword evidence="2" id="KW-0238">DNA-binding</keyword>
<evidence type="ECO:0000313" key="8">
    <source>
        <dbReference type="Proteomes" id="UP000198939"/>
    </source>
</evidence>
<dbReference type="PROSITE" id="PS00041">
    <property type="entry name" value="HTH_ARAC_FAMILY_1"/>
    <property type="match status" value="1"/>
</dbReference>
<evidence type="ECO:0000259" key="4">
    <source>
        <dbReference type="PROSITE" id="PS01124"/>
    </source>
</evidence>
<dbReference type="Pfam" id="PF01965">
    <property type="entry name" value="DJ-1_PfpI"/>
    <property type="match status" value="1"/>
</dbReference>
<dbReference type="Gene3D" id="3.40.50.880">
    <property type="match status" value="1"/>
</dbReference>
<evidence type="ECO:0000256" key="2">
    <source>
        <dbReference type="ARBA" id="ARBA00023125"/>
    </source>
</evidence>
<dbReference type="InterPro" id="IPR018060">
    <property type="entry name" value="HTH_AraC"/>
</dbReference>
<dbReference type="GO" id="GO:0043565">
    <property type="term" value="F:sequence-specific DNA binding"/>
    <property type="evidence" value="ECO:0007669"/>
    <property type="project" value="InterPro"/>
</dbReference>
<evidence type="ECO:0000256" key="1">
    <source>
        <dbReference type="ARBA" id="ARBA00023015"/>
    </source>
</evidence>
<dbReference type="PANTHER" id="PTHR43130:SF3">
    <property type="entry name" value="HTH-TYPE TRANSCRIPTIONAL REGULATOR RV1931C"/>
    <property type="match status" value="1"/>
</dbReference>
<protein>
    <submittedName>
        <fullName evidence="5">Carnitine catabolism transcriptional activator</fullName>
    </submittedName>
    <submittedName>
        <fullName evidence="6">Transcriptional regulator, AraC family with amidase-like domain</fullName>
    </submittedName>
</protein>
<dbReference type="InterPro" id="IPR009057">
    <property type="entry name" value="Homeodomain-like_sf"/>
</dbReference>
<dbReference type="OrthoDB" id="186587at2"/>
<dbReference type="InterPro" id="IPR029062">
    <property type="entry name" value="Class_I_gatase-like"/>
</dbReference>
<dbReference type="EMBL" id="FNXB01000004">
    <property type="protein sequence ID" value="SEH52776.1"/>
    <property type="molecule type" value="Genomic_DNA"/>
</dbReference>
<keyword evidence="1" id="KW-0805">Transcription regulation</keyword>
<dbReference type="GO" id="GO:0003700">
    <property type="term" value="F:DNA-binding transcription factor activity"/>
    <property type="evidence" value="ECO:0007669"/>
    <property type="project" value="InterPro"/>
</dbReference>
<evidence type="ECO:0000313" key="7">
    <source>
        <dbReference type="Proteomes" id="UP000183063"/>
    </source>
</evidence>
<dbReference type="Gene3D" id="1.10.10.60">
    <property type="entry name" value="Homeodomain-like"/>
    <property type="match status" value="2"/>
</dbReference>
<reference evidence="5" key="1">
    <citation type="submission" date="2016-10" db="EMBL/GenBank/DDBJ databases">
        <authorList>
            <person name="de Groot N.N."/>
        </authorList>
    </citation>
    <scope>NUCLEOTIDE SEQUENCE [LARGE SCALE GENOMIC DNA]</scope>
    <source>
        <strain evidence="5">CCBAU85039</strain>
    </source>
</reference>
<dbReference type="SUPFAM" id="SSF52317">
    <property type="entry name" value="Class I glutamine amidotransferase-like"/>
    <property type="match status" value="1"/>
</dbReference>